<dbReference type="SMART" id="SM00360">
    <property type="entry name" value="RRM"/>
    <property type="match status" value="1"/>
</dbReference>
<dbReference type="InterPro" id="IPR035979">
    <property type="entry name" value="RBD_domain_sf"/>
</dbReference>
<protein>
    <submittedName>
        <fullName evidence="6">Uncharacterized protein</fullName>
    </submittedName>
</protein>
<dbReference type="Pfam" id="PF02136">
    <property type="entry name" value="NTF2"/>
    <property type="match status" value="1"/>
</dbReference>
<dbReference type="InterPro" id="IPR000504">
    <property type="entry name" value="RRM_dom"/>
</dbReference>
<dbReference type="InterPro" id="IPR012677">
    <property type="entry name" value="Nucleotide-bd_a/b_plait_sf"/>
</dbReference>
<feature type="region of interest" description="Disordered" evidence="3">
    <location>
        <begin position="146"/>
        <end position="172"/>
    </location>
</feature>
<organism evidence="6 7">
    <name type="scientific">Urochloa decumbens</name>
    <dbReference type="NCBI Taxonomy" id="240449"/>
    <lineage>
        <taxon>Eukaryota</taxon>
        <taxon>Viridiplantae</taxon>
        <taxon>Streptophyta</taxon>
        <taxon>Embryophyta</taxon>
        <taxon>Tracheophyta</taxon>
        <taxon>Spermatophyta</taxon>
        <taxon>Magnoliopsida</taxon>
        <taxon>Liliopsida</taxon>
        <taxon>Poales</taxon>
        <taxon>Poaceae</taxon>
        <taxon>PACMAD clade</taxon>
        <taxon>Panicoideae</taxon>
        <taxon>Panicodae</taxon>
        <taxon>Paniceae</taxon>
        <taxon>Melinidinae</taxon>
        <taxon>Urochloa</taxon>
    </lineage>
</organism>
<feature type="compositionally biased region" description="Low complexity" evidence="3">
    <location>
        <begin position="451"/>
        <end position="465"/>
    </location>
</feature>
<dbReference type="InterPro" id="IPR032710">
    <property type="entry name" value="NTF2-like_dom_sf"/>
</dbReference>
<accession>A0ABC8XRS5</accession>
<feature type="region of interest" description="Disordered" evidence="3">
    <location>
        <begin position="410"/>
        <end position="494"/>
    </location>
</feature>
<feature type="compositionally biased region" description="Basic and acidic residues" evidence="3">
    <location>
        <begin position="440"/>
        <end position="449"/>
    </location>
</feature>
<evidence type="ECO:0000313" key="6">
    <source>
        <dbReference type="EMBL" id="CAL4929558.1"/>
    </source>
</evidence>
<keyword evidence="1 2" id="KW-0694">RNA-binding</keyword>
<dbReference type="PANTHER" id="PTHR10693:SF75">
    <property type="entry name" value="NUCLEAR TRANSPORT FACTOR 2"/>
    <property type="match status" value="1"/>
</dbReference>
<evidence type="ECO:0000256" key="2">
    <source>
        <dbReference type="PROSITE-ProRule" id="PRU00176"/>
    </source>
</evidence>
<evidence type="ECO:0000259" key="5">
    <source>
        <dbReference type="PROSITE" id="PS50177"/>
    </source>
</evidence>
<dbReference type="EMBL" id="OZ075125">
    <property type="protein sequence ID" value="CAL4929558.1"/>
    <property type="molecule type" value="Genomic_DNA"/>
</dbReference>
<dbReference type="Gene3D" id="3.30.70.330">
    <property type="match status" value="1"/>
</dbReference>
<feature type="region of interest" description="Disordered" evidence="3">
    <location>
        <begin position="188"/>
        <end position="207"/>
    </location>
</feature>
<evidence type="ECO:0000259" key="4">
    <source>
        <dbReference type="PROSITE" id="PS50102"/>
    </source>
</evidence>
<dbReference type="PROSITE" id="PS50177">
    <property type="entry name" value="NTF2_DOMAIN"/>
    <property type="match status" value="1"/>
</dbReference>
<keyword evidence="7" id="KW-1185">Reference proteome</keyword>
<dbReference type="PANTHER" id="PTHR10693">
    <property type="entry name" value="RAS GTPASE-ACTIVATING PROTEIN-BINDING PROTEIN"/>
    <property type="match status" value="1"/>
</dbReference>
<proteinExistence type="predicted"/>
<feature type="domain" description="RRM" evidence="4">
    <location>
        <begin position="308"/>
        <end position="385"/>
    </location>
</feature>
<dbReference type="CDD" id="cd00590">
    <property type="entry name" value="RRM_SF"/>
    <property type="match status" value="1"/>
</dbReference>
<dbReference type="GO" id="GO:0005737">
    <property type="term" value="C:cytoplasm"/>
    <property type="evidence" value="ECO:0007669"/>
    <property type="project" value="UniProtKB-ARBA"/>
</dbReference>
<dbReference type="AlphaFoldDB" id="A0ABC8XRS5"/>
<feature type="compositionally biased region" description="Basic and acidic residues" evidence="3">
    <location>
        <begin position="419"/>
        <end position="432"/>
    </location>
</feature>
<dbReference type="CDD" id="cd00780">
    <property type="entry name" value="NTF2"/>
    <property type="match status" value="1"/>
</dbReference>
<dbReference type="SUPFAM" id="SSF54928">
    <property type="entry name" value="RNA-binding domain, RBD"/>
    <property type="match status" value="1"/>
</dbReference>
<dbReference type="GO" id="GO:0003723">
    <property type="term" value="F:RNA binding"/>
    <property type="evidence" value="ECO:0007669"/>
    <property type="project" value="UniProtKB-UniRule"/>
</dbReference>
<evidence type="ECO:0000256" key="1">
    <source>
        <dbReference type="ARBA" id="ARBA00022884"/>
    </source>
</evidence>
<feature type="compositionally biased region" description="Polar residues" evidence="3">
    <location>
        <begin position="146"/>
        <end position="159"/>
    </location>
</feature>
<dbReference type="InterPro" id="IPR039539">
    <property type="entry name" value="Ras_GTPase_bind_prot"/>
</dbReference>
<gene>
    <name evidence="6" type="ORF">URODEC1_LOCUS25882</name>
</gene>
<feature type="compositionally biased region" description="Polar residues" evidence="3">
    <location>
        <begin position="283"/>
        <end position="300"/>
    </location>
</feature>
<dbReference type="Gene3D" id="3.10.450.50">
    <property type="match status" value="1"/>
</dbReference>
<sequence>MAVQAGNPVNHSAQEICDDFIQQYYDKLKQPDKLYNQDSSFLGRPEPNGTMVDVTTLSAINEKIMSMGFRNGLIEIETANAQFSHMGGVLIVVIGSLTSDEGVCRRFTQSFFLAPQEHGGYFVLNDVFSFVLERKPAEINQVVTLESESSQNRSPSRTCSWVPEPTPLDGNVDSDHVQVVNNVTERQFSNPSSNRTVMEASGNTEPPVRVAQEDPIRAPDGVPPFPAPTLPDVTKKSYASVVKAMKEDPLTPPVAKTIVSAAKHELTPKQVSKAVEGLEKSSAKPTQANETSDGVVDRNNSSCNEQGYSIVVKNLPFNANIEMVEEEFKKFGAIKPGGVQVQHNKANHFVFGFVEYQSQQSLQAAIEASPICMGQKEVCVMAKRSNSQGGCFQSGRGLYHGRGDNFRRGSGYVGSANHRGSENFNRRNERNDGNNYNCRNDGENYKSDSGENFSRRNSFRNQNEFSGRRWGPSHPPGNSHHQNGYGLGLHPSRP</sequence>
<evidence type="ECO:0000313" key="7">
    <source>
        <dbReference type="Proteomes" id="UP001497457"/>
    </source>
</evidence>
<reference evidence="6 7" key="2">
    <citation type="submission" date="2024-10" db="EMBL/GenBank/DDBJ databases">
        <authorList>
            <person name="Ryan C."/>
        </authorList>
    </citation>
    <scope>NUCLEOTIDE SEQUENCE [LARGE SCALE GENOMIC DNA]</scope>
</reference>
<feature type="compositionally biased region" description="Polar residues" evidence="3">
    <location>
        <begin position="188"/>
        <end position="204"/>
    </location>
</feature>
<dbReference type="SUPFAM" id="SSF54427">
    <property type="entry name" value="NTF2-like"/>
    <property type="match status" value="1"/>
</dbReference>
<evidence type="ECO:0000256" key="3">
    <source>
        <dbReference type="SAM" id="MobiDB-lite"/>
    </source>
</evidence>
<feature type="region of interest" description="Disordered" evidence="3">
    <location>
        <begin position="272"/>
        <end position="300"/>
    </location>
</feature>
<dbReference type="Proteomes" id="UP001497457">
    <property type="component" value="Chromosome 15b"/>
</dbReference>
<dbReference type="InterPro" id="IPR018222">
    <property type="entry name" value="Nuclear_transport_factor_2_euk"/>
</dbReference>
<name>A0ABC8XRS5_9POAL</name>
<feature type="domain" description="NTF2" evidence="5">
    <location>
        <begin position="16"/>
        <end position="130"/>
    </location>
</feature>
<dbReference type="InterPro" id="IPR002075">
    <property type="entry name" value="NTF2_dom"/>
</dbReference>
<dbReference type="PROSITE" id="PS50102">
    <property type="entry name" value="RRM"/>
    <property type="match status" value="1"/>
</dbReference>
<dbReference type="Pfam" id="PF00076">
    <property type="entry name" value="RRM_1"/>
    <property type="match status" value="1"/>
</dbReference>
<reference evidence="7" key="1">
    <citation type="submission" date="2024-06" db="EMBL/GenBank/DDBJ databases">
        <authorList>
            <person name="Ryan C."/>
        </authorList>
    </citation>
    <scope>NUCLEOTIDE SEQUENCE [LARGE SCALE GENOMIC DNA]</scope>
</reference>